<dbReference type="Gene3D" id="3.40.50.1820">
    <property type="entry name" value="alpha/beta hydrolase"/>
    <property type="match status" value="1"/>
</dbReference>
<dbReference type="GO" id="GO:0016787">
    <property type="term" value="F:hydrolase activity"/>
    <property type="evidence" value="ECO:0007669"/>
    <property type="project" value="UniProtKB-KW"/>
</dbReference>
<dbReference type="Proteomes" id="UP000288096">
    <property type="component" value="Unassembled WGS sequence"/>
</dbReference>
<evidence type="ECO:0000313" key="1">
    <source>
        <dbReference type="EMBL" id="GBC63650.1"/>
    </source>
</evidence>
<gene>
    <name evidence="1" type="ORF">DENIS_4648</name>
</gene>
<name>A0A401G342_9BACT</name>
<sequence length="425" mass="48272">MRKLLLFVIIFWGITADGITAGAEIYDYPFVNPYEATVIGTPLLYSADLPKKVPVREMALTVFKDRQVPDAFWYAKKLKYTLACQKKKAPLIFSIAGTGSSYNSTKMRMLRNAFFQAGFHVISLTSPTHPDFMVSASASQIPGHLAEDARDLYRVMEMAWGQVRDKIDVSEFYLTGYSLGGAEAVFISRLDEKRRTFRFKKVLMINPPVNLFNSVRILDRMLTENTPDGPDRVARFLNNVLDALSEYYRQQGGIDFNDPDLLYDIYKKNPPAERGLAGLIGASFRLSSASMIFTTDVLNNLGYIVPKNRGLGAYESTTDYFKVTTRVGFTDYFHDIFYPHFKARYPDITPQDLIRSASLESIETYLKNAKKIGVMHNEDDLILAPGETEFFKRVFGDRAKFYPNGGHCGNMQHKSNVAYMINFFK</sequence>
<evidence type="ECO:0000313" key="2">
    <source>
        <dbReference type="Proteomes" id="UP000288096"/>
    </source>
</evidence>
<proteinExistence type="predicted"/>
<dbReference type="PANTHER" id="PTHR30035">
    <property type="entry name" value="LIPOPROTEIN VACJ-RELATED"/>
    <property type="match status" value="1"/>
</dbReference>
<protein>
    <submittedName>
        <fullName evidence="1">Alpha/beta hydrolase</fullName>
    </submittedName>
</protein>
<dbReference type="RefSeq" id="WP_124330698.1">
    <property type="nucleotide sequence ID" value="NZ_BEXT01000001.1"/>
</dbReference>
<dbReference type="SUPFAM" id="SSF53474">
    <property type="entry name" value="alpha/beta-Hydrolases"/>
    <property type="match status" value="1"/>
</dbReference>
<dbReference type="GO" id="GO:0016020">
    <property type="term" value="C:membrane"/>
    <property type="evidence" value="ECO:0007669"/>
    <property type="project" value="InterPro"/>
</dbReference>
<keyword evidence="2" id="KW-1185">Reference proteome</keyword>
<dbReference type="InterPro" id="IPR029058">
    <property type="entry name" value="AB_hydrolase_fold"/>
</dbReference>
<keyword evidence="1" id="KW-0378">Hydrolase</keyword>
<dbReference type="PANTHER" id="PTHR30035:SF1">
    <property type="entry name" value="AB HYDROLASE-1 DOMAIN-CONTAINING PROTEIN"/>
    <property type="match status" value="1"/>
</dbReference>
<dbReference type="AlphaFoldDB" id="A0A401G342"/>
<reference evidence="2" key="1">
    <citation type="submission" date="2017-11" db="EMBL/GenBank/DDBJ databases">
        <authorList>
            <person name="Watanabe M."/>
            <person name="Kojima H."/>
        </authorList>
    </citation>
    <scope>NUCLEOTIDE SEQUENCE [LARGE SCALE GENOMIC DNA]</scope>
    <source>
        <strain evidence="2">Tokyo 01</strain>
    </source>
</reference>
<dbReference type="OrthoDB" id="7328659at2"/>
<organism evidence="1 2">
    <name type="scientific">Desulfonema ishimotonii</name>
    <dbReference type="NCBI Taxonomy" id="45657"/>
    <lineage>
        <taxon>Bacteria</taxon>
        <taxon>Pseudomonadati</taxon>
        <taxon>Thermodesulfobacteriota</taxon>
        <taxon>Desulfobacteria</taxon>
        <taxon>Desulfobacterales</taxon>
        <taxon>Desulfococcaceae</taxon>
        <taxon>Desulfonema</taxon>
    </lineage>
</organism>
<reference evidence="2" key="2">
    <citation type="submission" date="2019-01" db="EMBL/GenBank/DDBJ databases">
        <title>Genome sequence of Desulfonema ishimotonii strain Tokyo 01.</title>
        <authorList>
            <person name="Fukui M."/>
        </authorList>
    </citation>
    <scope>NUCLEOTIDE SEQUENCE [LARGE SCALE GENOMIC DNA]</scope>
    <source>
        <strain evidence="2">Tokyo 01</strain>
    </source>
</reference>
<dbReference type="InterPro" id="IPR007428">
    <property type="entry name" value="MlaA"/>
</dbReference>
<dbReference type="EMBL" id="BEXT01000001">
    <property type="protein sequence ID" value="GBC63650.1"/>
    <property type="molecule type" value="Genomic_DNA"/>
</dbReference>
<comment type="caution">
    <text evidence="1">The sequence shown here is derived from an EMBL/GenBank/DDBJ whole genome shotgun (WGS) entry which is preliminary data.</text>
</comment>
<accession>A0A401G342</accession>